<dbReference type="AlphaFoldDB" id="A0A7X4YV42"/>
<proteinExistence type="predicted"/>
<dbReference type="SUPFAM" id="SSF52172">
    <property type="entry name" value="CheY-like"/>
    <property type="match status" value="1"/>
</dbReference>
<dbReference type="PROSITE" id="PS01124">
    <property type="entry name" value="HTH_ARAC_FAMILY_2"/>
    <property type="match status" value="1"/>
</dbReference>
<keyword evidence="8" id="KW-1185">Reference proteome</keyword>
<dbReference type="Proteomes" id="UP000558113">
    <property type="component" value="Unassembled WGS sequence"/>
</dbReference>
<keyword evidence="2" id="KW-0238">DNA-binding</keyword>
<dbReference type="SMART" id="SM00342">
    <property type="entry name" value="HTH_ARAC"/>
    <property type="match status" value="1"/>
</dbReference>
<dbReference type="Gene3D" id="1.10.10.60">
    <property type="entry name" value="Homeodomain-like"/>
    <property type="match status" value="2"/>
</dbReference>
<dbReference type="PROSITE" id="PS50110">
    <property type="entry name" value="RESPONSE_REGULATORY"/>
    <property type="match status" value="1"/>
</dbReference>
<gene>
    <name evidence="7" type="ORF">GT003_29005</name>
</gene>
<dbReference type="PRINTS" id="PR00032">
    <property type="entry name" value="HTHARAC"/>
</dbReference>
<dbReference type="InterPro" id="IPR020449">
    <property type="entry name" value="Tscrpt_reg_AraC-type_HTH"/>
</dbReference>
<keyword evidence="4" id="KW-0597">Phosphoprotein</keyword>
<keyword evidence="3" id="KW-0804">Transcription</keyword>
<dbReference type="PROSITE" id="PS00041">
    <property type="entry name" value="HTH_ARAC_FAMILY_1"/>
    <property type="match status" value="1"/>
</dbReference>
<dbReference type="SMART" id="SM00448">
    <property type="entry name" value="REC"/>
    <property type="match status" value="1"/>
</dbReference>
<dbReference type="SUPFAM" id="SSF46689">
    <property type="entry name" value="Homeodomain-like"/>
    <property type="match status" value="1"/>
</dbReference>
<dbReference type="PANTHER" id="PTHR43280:SF2">
    <property type="entry name" value="HTH-TYPE TRANSCRIPTIONAL REGULATOR EXSA"/>
    <property type="match status" value="1"/>
</dbReference>
<evidence type="ECO:0000259" key="5">
    <source>
        <dbReference type="PROSITE" id="PS01124"/>
    </source>
</evidence>
<dbReference type="GO" id="GO:0000160">
    <property type="term" value="P:phosphorelay signal transduction system"/>
    <property type="evidence" value="ECO:0007669"/>
    <property type="project" value="InterPro"/>
</dbReference>
<comment type="caution">
    <text evidence="7">The sequence shown here is derived from an EMBL/GenBank/DDBJ whole genome shotgun (WGS) entry which is preliminary data.</text>
</comment>
<dbReference type="InterPro" id="IPR011006">
    <property type="entry name" value="CheY-like_superfamily"/>
</dbReference>
<evidence type="ECO:0000256" key="3">
    <source>
        <dbReference type="ARBA" id="ARBA00023163"/>
    </source>
</evidence>
<dbReference type="Gene3D" id="3.40.50.2300">
    <property type="match status" value="1"/>
</dbReference>
<dbReference type="RefSeq" id="WP_161704560.1">
    <property type="nucleotide sequence ID" value="NZ_JAAAMU010000025.1"/>
</dbReference>
<dbReference type="InterPro" id="IPR018062">
    <property type="entry name" value="HTH_AraC-typ_CS"/>
</dbReference>
<evidence type="ECO:0000256" key="2">
    <source>
        <dbReference type="ARBA" id="ARBA00023125"/>
    </source>
</evidence>
<dbReference type="GO" id="GO:0043565">
    <property type="term" value="F:sequence-specific DNA binding"/>
    <property type="evidence" value="ECO:0007669"/>
    <property type="project" value="InterPro"/>
</dbReference>
<feature type="domain" description="Response regulatory" evidence="6">
    <location>
        <begin position="3"/>
        <end position="120"/>
    </location>
</feature>
<dbReference type="OrthoDB" id="2543932at2"/>
<dbReference type="InterPro" id="IPR009057">
    <property type="entry name" value="Homeodomain-like_sf"/>
</dbReference>
<feature type="domain" description="HTH araC/xylS-type" evidence="5">
    <location>
        <begin position="442"/>
        <end position="540"/>
    </location>
</feature>
<sequence>MRRILIVDDEMFILNGLCAMVKEANFEDLEVYKAPSSGDALDWLQRTTIDIVLTDICMPGMDGLELQRHIKQRWPRCKVIFLTGHDDFRFAKEAIHFQATDYILKTEGDAPVLEAIRRALSEIEVEFVKDVQFEQAQARFQNALPFLQNDFLEEVLLGEVESGQQFKRQFVDLKLPLMTTHPILLAIARVDEWMQYTSSDKALLLFAVQNIADEYLNDAVIVKSFIYQKTRIAWMIQPVLYEEGALIDVLGYARGAFERIQQTCRELLKLNLSFALSSGFCDWPSVPARHEALRRAMSRSYGGKGELLLTDEGFGGLPDAALKEDSVRRIGKIIDDLFVLIESGQKDEFSRKLKELLDVDILENDTELKLTAAYRLISMFVTFLANEGLLKTMMGSDVMDRFMKLETHKNWEHTVALVAELGENVFSRKETMYKQYGKSVIQRLKQYIDTHLSGDLSLVRLGEVVALNPSYLSRVYKQAAGESLSDTIMTARLASATEWLKKTDDKVQDIAAKVGFESAAYFNRFFKKAVGLTPQEYREQSRM</sequence>
<keyword evidence="1" id="KW-0805">Transcription regulation</keyword>
<dbReference type="PANTHER" id="PTHR43280">
    <property type="entry name" value="ARAC-FAMILY TRANSCRIPTIONAL REGULATOR"/>
    <property type="match status" value="1"/>
</dbReference>
<evidence type="ECO:0000256" key="4">
    <source>
        <dbReference type="PROSITE-ProRule" id="PRU00169"/>
    </source>
</evidence>
<dbReference type="InterPro" id="IPR001789">
    <property type="entry name" value="Sig_transdc_resp-reg_receiver"/>
</dbReference>
<organism evidence="7 8">
    <name type="scientific">Paenibacillus sacheonensis</name>
    <dbReference type="NCBI Taxonomy" id="742054"/>
    <lineage>
        <taxon>Bacteria</taxon>
        <taxon>Bacillati</taxon>
        <taxon>Bacillota</taxon>
        <taxon>Bacilli</taxon>
        <taxon>Bacillales</taxon>
        <taxon>Paenibacillaceae</taxon>
        <taxon>Paenibacillus</taxon>
    </lineage>
</organism>
<feature type="modified residue" description="4-aspartylphosphate" evidence="4">
    <location>
        <position position="55"/>
    </location>
</feature>
<evidence type="ECO:0000313" key="8">
    <source>
        <dbReference type="Proteomes" id="UP000558113"/>
    </source>
</evidence>
<evidence type="ECO:0000313" key="7">
    <source>
        <dbReference type="EMBL" id="NBC73018.1"/>
    </source>
</evidence>
<dbReference type="GO" id="GO:0003700">
    <property type="term" value="F:DNA-binding transcription factor activity"/>
    <property type="evidence" value="ECO:0007669"/>
    <property type="project" value="InterPro"/>
</dbReference>
<name>A0A7X4YV42_9BACL</name>
<dbReference type="CDD" id="cd17536">
    <property type="entry name" value="REC_YesN-like"/>
    <property type="match status" value="1"/>
</dbReference>
<evidence type="ECO:0000256" key="1">
    <source>
        <dbReference type="ARBA" id="ARBA00023015"/>
    </source>
</evidence>
<evidence type="ECO:0000259" key="6">
    <source>
        <dbReference type="PROSITE" id="PS50110"/>
    </source>
</evidence>
<accession>A0A7X4YV42</accession>
<dbReference type="InterPro" id="IPR018060">
    <property type="entry name" value="HTH_AraC"/>
</dbReference>
<dbReference type="Pfam" id="PF00072">
    <property type="entry name" value="Response_reg"/>
    <property type="match status" value="1"/>
</dbReference>
<reference evidence="7 8" key="1">
    <citation type="submission" date="2020-01" db="EMBL/GenBank/DDBJ databases">
        <title>Paenibacillus soybeanensis sp. nov. isolated from the nodules of soybean (Glycine max(L.) Merr).</title>
        <authorList>
            <person name="Wang H."/>
        </authorList>
    </citation>
    <scope>NUCLEOTIDE SEQUENCE [LARGE SCALE GENOMIC DNA]</scope>
    <source>
        <strain evidence="7 8">DSM 23054</strain>
    </source>
</reference>
<protein>
    <submittedName>
        <fullName evidence="7">Response regulator</fullName>
    </submittedName>
</protein>
<dbReference type="EMBL" id="JAAAMU010000025">
    <property type="protein sequence ID" value="NBC73018.1"/>
    <property type="molecule type" value="Genomic_DNA"/>
</dbReference>
<dbReference type="Pfam" id="PF12833">
    <property type="entry name" value="HTH_18"/>
    <property type="match status" value="1"/>
</dbReference>